<dbReference type="InterPro" id="IPR032834">
    <property type="entry name" value="NatK-like_C"/>
</dbReference>
<name>A0A9D1MCE1_9FIRM</name>
<keyword evidence="1" id="KW-1133">Transmembrane helix</keyword>
<dbReference type="Pfam" id="PF14501">
    <property type="entry name" value="HATPase_c_5"/>
    <property type="match status" value="1"/>
</dbReference>
<evidence type="ECO:0000256" key="1">
    <source>
        <dbReference type="SAM" id="Phobius"/>
    </source>
</evidence>
<dbReference type="SUPFAM" id="SSF55874">
    <property type="entry name" value="ATPase domain of HSP90 chaperone/DNA topoisomerase II/histidine kinase"/>
    <property type="match status" value="1"/>
</dbReference>
<reference evidence="3" key="2">
    <citation type="journal article" date="2021" name="PeerJ">
        <title>Extensive microbial diversity within the chicken gut microbiome revealed by metagenomics and culture.</title>
        <authorList>
            <person name="Gilroy R."/>
            <person name="Ravi A."/>
            <person name="Getino M."/>
            <person name="Pursley I."/>
            <person name="Horton D.L."/>
            <person name="Alikhan N.F."/>
            <person name="Baker D."/>
            <person name="Gharbi K."/>
            <person name="Hall N."/>
            <person name="Watson M."/>
            <person name="Adriaenssens E.M."/>
            <person name="Foster-Nyarko E."/>
            <person name="Jarju S."/>
            <person name="Secka A."/>
            <person name="Antonio M."/>
            <person name="Oren A."/>
            <person name="Chaudhuri R.R."/>
            <person name="La Ragione R."/>
            <person name="Hildebrand F."/>
            <person name="Pallen M.J."/>
        </authorList>
    </citation>
    <scope>NUCLEOTIDE SEQUENCE</scope>
    <source>
        <strain evidence="3">USAMLcec3-3695</strain>
    </source>
</reference>
<evidence type="ECO:0000313" key="4">
    <source>
        <dbReference type="Proteomes" id="UP000824109"/>
    </source>
</evidence>
<feature type="transmembrane region" description="Helical" evidence="1">
    <location>
        <begin position="90"/>
        <end position="112"/>
    </location>
</feature>
<feature type="transmembrane region" description="Helical" evidence="1">
    <location>
        <begin position="6"/>
        <end position="25"/>
    </location>
</feature>
<dbReference type="CDD" id="cd16935">
    <property type="entry name" value="HATPase_AgrC-ComD-like"/>
    <property type="match status" value="1"/>
</dbReference>
<feature type="transmembrane region" description="Helical" evidence="1">
    <location>
        <begin position="118"/>
        <end position="136"/>
    </location>
</feature>
<feature type="transmembrane region" description="Helical" evidence="1">
    <location>
        <begin position="156"/>
        <end position="176"/>
    </location>
</feature>
<evidence type="ECO:0000313" key="3">
    <source>
        <dbReference type="EMBL" id="HIU57707.1"/>
    </source>
</evidence>
<evidence type="ECO:0000259" key="2">
    <source>
        <dbReference type="Pfam" id="PF14501"/>
    </source>
</evidence>
<organism evidence="3 4">
    <name type="scientific">Candidatus Ornithomonoglobus merdipullorum</name>
    <dbReference type="NCBI Taxonomy" id="2840895"/>
    <lineage>
        <taxon>Bacteria</taxon>
        <taxon>Bacillati</taxon>
        <taxon>Bacillota</taxon>
        <taxon>Clostridia</taxon>
        <taxon>Candidatus Ornithomonoglobus</taxon>
    </lineage>
</organism>
<dbReference type="AlphaFoldDB" id="A0A9D1MCE1"/>
<dbReference type="InterPro" id="IPR036890">
    <property type="entry name" value="HATPase_C_sf"/>
</dbReference>
<dbReference type="Proteomes" id="UP000824109">
    <property type="component" value="Unassembled WGS sequence"/>
</dbReference>
<accession>A0A9D1MCE1</accession>
<keyword evidence="1" id="KW-0472">Membrane</keyword>
<feature type="transmembrane region" description="Helical" evidence="1">
    <location>
        <begin position="61"/>
        <end position="83"/>
    </location>
</feature>
<reference evidence="3" key="1">
    <citation type="submission" date="2020-10" db="EMBL/GenBank/DDBJ databases">
        <authorList>
            <person name="Gilroy R."/>
        </authorList>
    </citation>
    <scope>NUCLEOTIDE SEQUENCE</scope>
    <source>
        <strain evidence="3">USAMLcec3-3695</strain>
    </source>
</reference>
<proteinExistence type="predicted"/>
<comment type="caution">
    <text evidence="3">The sequence shown here is derived from an EMBL/GenBank/DDBJ whole genome shotgun (WGS) entry which is preliminary data.</text>
</comment>
<protein>
    <submittedName>
        <fullName evidence="3">GHKL domain-containing protein</fullName>
    </submittedName>
</protein>
<dbReference type="EMBL" id="DVNB01000083">
    <property type="protein sequence ID" value="HIU57707.1"/>
    <property type="molecule type" value="Genomic_DNA"/>
</dbReference>
<keyword evidence="1" id="KW-0812">Transmembrane</keyword>
<feature type="domain" description="Sensor histidine kinase NatK-like C-terminal" evidence="2">
    <location>
        <begin position="325"/>
        <end position="423"/>
    </location>
</feature>
<feature type="transmembrane region" description="Helical" evidence="1">
    <location>
        <begin position="182"/>
        <end position="205"/>
    </location>
</feature>
<sequence>MTQEELINVLIVFSHTFLGAYVMMFTEFREPRRVWRLRWAVTAELDIAANGLLCAVIGRDIWMYCAVFTLTIPIIIITVFCSLHKGLRVVFSVCTCLWVGCVAFSCSETAYWLSGGNLWIRLAVHVAAYVALYFVLCRFRPYYKRMVRLLDHGWSVLCMIPTVTFLVALYIINFLLTEKTMISVIAICGITIICTCAYSLIYLFFVKVLDDYELKTSSDLAEVRRFALERQLEETREAENLMRVQRRDMSCRWMMLSSFVEKNDTSAIAELIGGAQKKLDESVSVVWCKNQMLNATVAAYFTKAKREGITVEAKLDIPDDIPVDAAELSMVFANALENAINACTLLPPGKRKIICKCVEYPRFMLKVENTYNGKVRFGSDGLPLSSEDGHGIGTRSIAAFCKKYDASWSYDASDGWFTLRIAF</sequence>
<dbReference type="Gene3D" id="3.30.565.10">
    <property type="entry name" value="Histidine kinase-like ATPase, C-terminal domain"/>
    <property type="match status" value="1"/>
</dbReference>
<gene>
    <name evidence="3" type="ORF">IAA61_07870</name>
</gene>